<gene>
    <name evidence="2" type="ORF">QFI96_022565</name>
</gene>
<evidence type="ECO:0000256" key="1">
    <source>
        <dbReference type="SAM" id="SignalP"/>
    </source>
</evidence>
<dbReference type="RefSeq" id="WP_331851583.1">
    <property type="nucleotide sequence ID" value="NZ_JARXNK020000106.1"/>
</dbReference>
<evidence type="ECO:0000313" key="2">
    <source>
        <dbReference type="EMBL" id="MEL0554473.1"/>
    </source>
</evidence>
<comment type="caution">
    <text evidence="2">The sequence shown here is derived from an EMBL/GenBank/DDBJ whole genome shotgun (WGS) entry which is preliminary data.</text>
</comment>
<keyword evidence="1" id="KW-0732">Signal</keyword>
<name>A0ABU9FDJ5_9ENTR</name>
<accession>A0ABU9FDJ5</accession>
<evidence type="ECO:0000313" key="3">
    <source>
        <dbReference type="Proteomes" id="UP001312893"/>
    </source>
</evidence>
<protein>
    <submittedName>
        <fullName evidence="2">Uncharacterized protein</fullName>
    </submittedName>
</protein>
<feature type="chain" id="PRO_5047063941" evidence="1">
    <location>
        <begin position="25"/>
        <end position="57"/>
    </location>
</feature>
<proteinExistence type="predicted"/>
<reference evidence="2 3" key="1">
    <citation type="submission" date="2024-04" db="EMBL/GenBank/DDBJ databases">
        <title>Two novel Raoultella species associated with bleeding cankers of broadleaf hosts, Raoultella scottia sp. nov. and Raoultella lignicola sp. nov.</title>
        <authorList>
            <person name="Brady C.L."/>
        </authorList>
    </citation>
    <scope>NUCLEOTIDE SEQUENCE [LARGE SCALE GENOMIC DNA]</scope>
    <source>
        <strain evidence="2 3">TW_WC1a.1</strain>
    </source>
</reference>
<keyword evidence="3" id="KW-1185">Reference proteome</keyword>
<dbReference type="EMBL" id="JARXNK020000106">
    <property type="protein sequence ID" value="MEL0554473.1"/>
    <property type="molecule type" value="Genomic_DNA"/>
</dbReference>
<organism evidence="2 3">
    <name type="scientific">Raoultella lignicola</name>
    <dbReference type="NCBI Taxonomy" id="3040939"/>
    <lineage>
        <taxon>Bacteria</taxon>
        <taxon>Pseudomonadati</taxon>
        <taxon>Pseudomonadota</taxon>
        <taxon>Gammaproteobacteria</taxon>
        <taxon>Enterobacterales</taxon>
        <taxon>Enterobacteriaceae</taxon>
        <taxon>Klebsiella/Raoultella group</taxon>
        <taxon>Raoultella</taxon>
    </lineage>
</organism>
<feature type="signal peptide" evidence="1">
    <location>
        <begin position="1"/>
        <end position="24"/>
    </location>
</feature>
<dbReference type="Proteomes" id="UP001312893">
    <property type="component" value="Unassembled WGS sequence"/>
</dbReference>
<sequence length="57" mass="6171">MSRRFSLKLALLTVALALPALAQAAPDIEVGFSPEGSARQFIAHWQSRWDQGVAYAG</sequence>